<keyword evidence="3" id="KW-1185">Reference proteome</keyword>
<reference evidence="2 3" key="1">
    <citation type="submission" date="2020-08" db="EMBL/GenBank/DDBJ databases">
        <title>Genomic Encyclopedia of Type Strains, Phase III (KMG-III): the genomes of soil and plant-associated and newly described type strains.</title>
        <authorList>
            <person name="Whitman W."/>
        </authorList>
    </citation>
    <scope>NUCLEOTIDE SEQUENCE [LARGE SCALE GENOMIC DNA]</scope>
    <source>
        <strain evidence="2 3">CECT 8305</strain>
    </source>
</reference>
<sequence>MGSLRNPIGPLPSSIYWRRRAVALSLAALLFVLVIWAVSLGGGDGGGKDNAKGNSGGNATTTITPGPSASTPVNSQRPGGRDESEEGDDSGGSGGDAGSSGSNNAGGTGGTGGSGGNAGSSSGGSGGSGTTGATGGLGIGDGALEPSDSTLGDCEAGAVELTLRSVKNSYEPGEKPEFELIAKNSGDGACKLDLGRASAALTITDAADDHVWASDDCPRGSAVSLVRVPGDGKIKRMVEWDRKVTQSNCASPSGTESAKAGTYLVEAKVEGLGTARVSFVLAKD</sequence>
<feature type="compositionally biased region" description="Polar residues" evidence="1">
    <location>
        <begin position="60"/>
        <end position="77"/>
    </location>
</feature>
<protein>
    <submittedName>
        <fullName evidence="2">Uncharacterized protein</fullName>
    </submittedName>
</protein>
<dbReference type="EMBL" id="JACHJL010000023">
    <property type="protein sequence ID" value="MBB5939432.1"/>
    <property type="molecule type" value="Genomic_DNA"/>
</dbReference>
<organism evidence="2 3">
    <name type="scientific">Streptomyces zagrosensis</name>
    <dbReference type="NCBI Taxonomy" id="1042984"/>
    <lineage>
        <taxon>Bacteria</taxon>
        <taxon>Bacillati</taxon>
        <taxon>Actinomycetota</taxon>
        <taxon>Actinomycetes</taxon>
        <taxon>Kitasatosporales</taxon>
        <taxon>Streptomycetaceae</taxon>
        <taxon>Streptomyces</taxon>
    </lineage>
</organism>
<evidence type="ECO:0000313" key="2">
    <source>
        <dbReference type="EMBL" id="MBB5939432.1"/>
    </source>
</evidence>
<gene>
    <name evidence="2" type="ORF">FHS42_006526</name>
</gene>
<dbReference type="Proteomes" id="UP000588098">
    <property type="component" value="Unassembled WGS sequence"/>
</dbReference>
<evidence type="ECO:0000256" key="1">
    <source>
        <dbReference type="SAM" id="MobiDB-lite"/>
    </source>
</evidence>
<dbReference type="AlphaFoldDB" id="A0A7W9QHN7"/>
<evidence type="ECO:0000313" key="3">
    <source>
        <dbReference type="Proteomes" id="UP000588098"/>
    </source>
</evidence>
<comment type="caution">
    <text evidence="2">The sequence shown here is derived from an EMBL/GenBank/DDBJ whole genome shotgun (WGS) entry which is preliminary data.</text>
</comment>
<proteinExistence type="predicted"/>
<feature type="region of interest" description="Disordered" evidence="1">
    <location>
        <begin position="49"/>
        <end position="151"/>
    </location>
</feature>
<name>A0A7W9QHN7_9ACTN</name>
<accession>A0A7W9QHN7</accession>
<feature type="compositionally biased region" description="Gly residues" evidence="1">
    <location>
        <begin position="90"/>
        <end position="141"/>
    </location>
</feature>
<dbReference type="RefSeq" id="WP_184578467.1">
    <property type="nucleotide sequence ID" value="NZ_JACHJL010000023.1"/>
</dbReference>